<keyword evidence="1" id="KW-0238">DNA-binding</keyword>
<evidence type="ECO:0000313" key="2">
    <source>
        <dbReference type="Proteomes" id="UP000774958"/>
    </source>
</evidence>
<dbReference type="EMBL" id="JAIRBT010000002">
    <property type="protein sequence ID" value="MBZ6064928.1"/>
    <property type="molecule type" value="Genomic_DNA"/>
</dbReference>
<proteinExistence type="predicted"/>
<keyword evidence="2" id="KW-1185">Reference proteome</keyword>
<dbReference type="InterPro" id="IPR009351">
    <property type="entry name" value="AlkZ-like"/>
</dbReference>
<organism evidence="1 2">
    <name type="scientific">Aeromonas schubertii</name>
    <dbReference type="NCBI Taxonomy" id="652"/>
    <lineage>
        <taxon>Bacteria</taxon>
        <taxon>Pseudomonadati</taxon>
        <taxon>Pseudomonadota</taxon>
        <taxon>Gammaproteobacteria</taxon>
        <taxon>Aeromonadales</taxon>
        <taxon>Aeromonadaceae</taxon>
        <taxon>Aeromonas</taxon>
    </lineage>
</organism>
<protein>
    <submittedName>
        <fullName evidence="1">Winged helix DNA-binding domain-containing protein</fullName>
    </submittedName>
</protein>
<evidence type="ECO:0000313" key="1">
    <source>
        <dbReference type="EMBL" id="MBZ6064928.1"/>
    </source>
</evidence>
<dbReference type="Pfam" id="PF06224">
    <property type="entry name" value="AlkZ-like"/>
    <property type="match status" value="1"/>
</dbReference>
<accession>A0ABS7V6F9</accession>
<dbReference type="PANTHER" id="PTHR30528">
    <property type="entry name" value="CYTOPLASMIC PROTEIN"/>
    <property type="match status" value="1"/>
</dbReference>
<sequence>MSSPFSPLEWRRINLARQGLLTPPADLLTTVQRLGYVQIDSINVVERAHHHVLHSRLPGYQPAQLDAALARGELFEYWSHAAAYLPMEDYRFSLPRKLALRDGQRHWFERDCAVMDQVLGRIREQGPCKASDFDHPGHKGGWWEWKPAKKALEQLFMEGALMVVRREKFQKVFDLTERVLPAGIDTRPPDDEAFARHLVERYLAAQGFGSLRQMGYLRRNVQAPIKAALAAMEEEGRLESFAVGRERYWFESDLAAPTGVPNRVWLLNPFDNLLIQRERLRHWFGFDYQLEVYLPAPKRRFGYYTLALLWGEHFIGRLDVKAERACGKLLLKNLVLEPAAYREDGRLHDFLPALEQALADYTAFNGCQRWKLERSSDPQLKRHYSRQQWIS</sequence>
<gene>
    <name evidence="1" type="ORF">LA374_01670</name>
</gene>
<dbReference type="Proteomes" id="UP000774958">
    <property type="component" value="Unassembled WGS sequence"/>
</dbReference>
<name>A0ABS7V6F9_9GAMM</name>
<comment type="caution">
    <text evidence="1">The sequence shown here is derived from an EMBL/GenBank/DDBJ whole genome shotgun (WGS) entry which is preliminary data.</text>
</comment>
<dbReference type="PANTHER" id="PTHR30528:SF0">
    <property type="entry name" value="CYTOPLASMIC PROTEIN"/>
    <property type="match status" value="1"/>
</dbReference>
<reference evidence="1 2" key="1">
    <citation type="submission" date="2021-09" db="EMBL/GenBank/DDBJ databases">
        <title>Aeromonas schubertii isolated from Asian sea bass.</title>
        <authorList>
            <person name="Pinpimai K."/>
        </authorList>
    </citation>
    <scope>NUCLEOTIDE SEQUENCE [LARGE SCALE GENOMIC DNA]</scope>
    <source>
        <strain evidence="1 2">CHULA2021a</strain>
    </source>
</reference>
<dbReference type="GO" id="GO:0003677">
    <property type="term" value="F:DNA binding"/>
    <property type="evidence" value="ECO:0007669"/>
    <property type="project" value="UniProtKB-KW"/>
</dbReference>
<dbReference type="RefSeq" id="WP_224161965.1">
    <property type="nucleotide sequence ID" value="NZ_JAIRBT010000002.1"/>
</dbReference>